<evidence type="ECO:0000256" key="2">
    <source>
        <dbReference type="ARBA" id="ARBA00022857"/>
    </source>
</evidence>
<dbReference type="InterPro" id="IPR023210">
    <property type="entry name" value="NADP_OxRdtase_dom"/>
</dbReference>
<dbReference type="PROSITE" id="PS00063">
    <property type="entry name" value="ALDOKETO_REDUCTASE_3"/>
    <property type="match status" value="1"/>
</dbReference>
<dbReference type="InterPro" id="IPR036812">
    <property type="entry name" value="NAD(P)_OxRdtase_dom_sf"/>
</dbReference>
<dbReference type="GO" id="GO:0016616">
    <property type="term" value="F:oxidoreductase activity, acting on the CH-OH group of donors, NAD or NADP as acceptor"/>
    <property type="evidence" value="ECO:0007669"/>
    <property type="project" value="UniProtKB-ARBA"/>
</dbReference>
<feature type="domain" description="NADP-dependent oxidoreductase" evidence="7">
    <location>
        <begin position="22"/>
        <end position="257"/>
    </location>
</feature>
<organism evidence="8 9">
    <name type="scientific">Schaalia odontolytica</name>
    <dbReference type="NCBI Taxonomy" id="1660"/>
    <lineage>
        <taxon>Bacteria</taxon>
        <taxon>Bacillati</taxon>
        <taxon>Actinomycetota</taxon>
        <taxon>Actinomycetes</taxon>
        <taxon>Actinomycetales</taxon>
        <taxon>Actinomycetaceae</taxon>
        <taxon>Schaalia</taxon>
    </lineage>
</organism>
<dbReference type="EMBL" id="UAPR01000002">
    <property type="protein sequence ID" value="SPT55481.1"/>
    <property type="molecule type" value="Genomic_DNA"/>
</dbReference>
<dbReference type="FunFam" id="3.20.20.100:FF:000015">
    <property type="entry name" value="Oxidoreductase, aldo/keto reductase family"/>
    <property type="match status" value="1"/>
</dbReference>
<evidence type="ECO:0000256" key="4">
    <source>
        <dbReference type="PIRSR" id="PIRSR000097-1"/>
    </source>
</evidence>
<feature type="binding site" evidence="5">
    <location>
        <position position="107"/>
    </location>
    <ligand>
        <name>substrate</name>
    </ligand>
</feature>
<dbReference type="Gene3D" id="3.20.20.100">
    <property type="entry name" value="NADP-dependent oxidoreductase domain"/>
    <property type="match status" value="1"/>
</dbReference>
<feature type="site" description="Lowers pKa of active site Tyr" evidence="6">
    <location>
        <position position="74"/>
    </location>
</feature>
<evidence type="ECO:0000313" key="9">
    <source>
        <dbReference type="Proteomes" id="UP000250192"/>
    </source>
</evidence>
<feature type="active site" description="Proton donor" evidence="4">
    <location>
        <position position="49"/>
    </location>
</feature>
<dbReference type="EC" id="1.-.-.-" evidence="8"/>
<sequence length="287" mass="31567">MLDALTMSDGRSIPAQGFGVFQIPAEQTADAVAQAIEVGYRHIDTAQSYFNEEAVGAGIRRSGIDRSELFVTTKVWLDNYGEDATYASVKASLEKLGLEYVDLMLLHQPFNDVYGSWRALEQAQADGLIRSIGVSNFTPARLHDLGSFNAVYPVVNQIEINPFHQQVERVAELQKLGVTVEAWAPFGEGRSGLFDNPVLAGIGQQYGKSVAQVVLRWLYQRGIVALAKSVHTERMQQNFAIDDFTLTEADMAAIAGLDAGASLFFDHETIGTVDFFTDLIAQRRNNS</sequence>
<dbReference type="PANTHER" id="PTHR43827:SF3">
    <property type="entry name" value="NADP-DEPENDENT OXIDOREDUCTASE DOMAIN-CONTAINING PROTEIN"/>
    <property type="match status" value="1"/>
</dbReference>
<dbReference type="AlphaFoldDB" id="A0A2X0VP30"/>
<dbReference type="GeneID" id="93758452"/>
<evidence type="ECO:0000256" key="1">
    <source>
        <dbReference type="ARBA" id="ARBA00007905"/>
    </source>
</evidence>
<evidence type="ECO:0000256" key="6">
    <source>
        <dbReference type="PIRSR" id="PIRSR000097-3"/>
    </source>
</evidence>
<reference evidence="8 9" key="1">
    <citation type="submission" date="2018-06" db="EMBL/GenBank/DDBJ databases">
        <authorList>
            <consortium name="Pathogen Informatics"/>
            <person name="Doyle S."/>
        </authorList>
    </citation>
    <scope>NUCLEOTIDE SEQUENCE [LARGE SCALE GENOMIC DNA]</scope>
    <source>
        <strain evidence="8 9">NCTC9935</strain>
    </source>
</reference>
<dbReference type="Pfam" id="PF00248">
    <property type="entry name" value="Aldo_ket_red"/>
    <property type="match status" value="1"/>
</dbReference>
<dbReference type="PROSITE" id="PS00798">
    <property type="entry name" value="ALDOKETO_REDUCTASE_1"/>
    <property type="match status" value="1"/>
</dbReference>
<accession>A0A2X0VP30</accession>
<dbReference type="PIRSF" id="PIRSF000097">
    <property type="entry name" value="AKR"/>
    <property type="match status" value="1"/>
</dbReference>
<keyword evidence="2" id="KW-0521">NADP</keyword>
<evidence type="ECO:0000256" key="5">
    <source>
        <dbReference type="PIRSR" id="PIRSR000097-2"/>
    </source>
</evidence>
<evidence type="ECO:0000313" key="8">
    <source>
        <dbReference type="EMBL" id="SPT55481.1"/>
    </source>
</evidence>
<dbReference type="PANTHER" id="PTHR43827">
    <property type="entry name" value="2,5-DIKETO-D-GLUCONIC ACID REDUCTASE"/>
    <property type="match status" value="1"/>
</dbReference>
<dbReference type="RefSeq" id="WP_111823489.1">
    <property type="nucleotide sequence ID" value="NZ_CBDERX010000068.1"/>
</dbReference>
<dbReference type="SUPFAM" id="SSF51430">
    <property type="entry name" value="NAD(P)-linked oxidoreductase"/>
    <property type="match status" value="1"/>
</dbReference>
<evidence type="ECO:0000256" key="3">
    <source>
        <dbReference type="ARBA" id="ARBA00023002"/>
    </source>
</evidence>
<keyword evidence="3 8" id="KW-0560">Oxidoreductase</keyword>
<evidence type="ECO:0000259" key="7">
    <source>
        <dbReference type="Pfam" id="PF00248"/>
    </source>
</evidence>
<dbReference type="PRINTS" id="PR00069">
    <property type="entry name" value="ALDKETRDTASE"/>
</dbReference>
<dbReference type="OrthoDB" id="9804790at2"/>
<dbReference type="InterPro" id="IPR020471">
    <property type="entry name" value="AKR"/>
</dbReference>
<comment type="similarity">
    <text evidence="1">Belongs to the aldo/keto reductase family.</text>
</comment>
<dbReference type="InterPro" id="IPR018170">
    <property type="entry name" value="Aldo/ket_reductase_CS"/>
</dbReference>
<gene>
    <name evidence="8" type="ORF">NCTC9935_00987</name>
</gene>
<dbReference type="CDD" id="cd19133">
    <property type="entry name" value="AKR_AKR5F1"/>
    <property type="match status" value="1"/>
</dbReference>
<protein>
    <submittedName>
        <fullName evidence="8">Uncharacterized oxidoreductase MSMEG_2408</fullName>
        <ecNumber evidence="8">1.-.-.-</ecNumber>
    </submittedName>
</protein>
<name>A0A2X0VP30_9ACTO</name>
<keyword evidence="9" id="KW-1185">Reference proteome</keyword>
<dbReference type="Proteomes" id="UP000250192">
    <property type="component" value="Unassembled WGS sequence"/>
</dbReference>
<dbReference type="PROSITE" id="PS00062">
    <property type="entry name" value="ALDOKETO_REDUCTASE_2"/>
    <property type="match status" value="1"/>
</dbReference>
<proteinExistence type="inferred from homology"/>